<proteinExistence type="predicted"/>
<evidence type="ECO:0000256" key="2">
    <source>
        <dbReference type="ARBA" id="ARBA00022771"/>
    </source>
</evidence>
<keyword evidence="2" id="KW-0863">Zinc-finger</keyword>
<evidence type="ECO:0000256" key="3">
    <source>
        <dbReference type="ARBA" id="ARBA00022833"/>
    </source>
</evidence>
<organism evidence="5 6">
    <name type="scientific">Parnassius mnemosyne</name>
    <name type="common">clouded apollo</name>
    <dbReference type="NCBI Taxonomy" id="213953"/>
    <lineage>
        <taxon>Eukaryota</taxon>
        <taxon>Metazoa</taxon>
        <taxon>Ecdysozoa</taxon>
        <taxon>Arthropoda</taxon>
        <taxon>Hexapoda</taxon>
        <taxon>Insecta</taxon>
        <taxon>Pterygota</taxon>
        <taxon>Neoptera</taxon>
        <taxon>Endopterygota</taxon>
        <taxon>Lepidoptera</taxon>
        <taxon>Glossata</taxon>
        <taxon>Ditrysia</taxon>
        <taxon>Papilionoidea</taxon>
        <taxon>Papilionidae</taxon>
        <taxon>Parnassiinae</taxon>
        <taxon>Parnassini</taxon>
        <taxon>Parnassius</taxon>
        <taxon>Driopa</taxon>
    </lineage>
</organism>
<dbReference type="EMBL" id="CAVLGL010000002">
    <property type="protein sequence ID" value="CAK1579175.1"/>
    <property type="molecule type" value="Genomic_DNA"/>
</dbReference>
<evidence type="ECO:0000313" key="5">
    <source>
        <dbReference type="EMBL" id="CAK1579175.1"/>
    </source>
</evidence>
<accession>A0AAV1KA19</accession>
<dbReference type="Gene3D" id="2.20.25.240">
    <property type="match status" value="1"/>
</dbReference>
<dbReference type="InterPro" id="IPR007588">
    <property type="entry name" value="Znf_FLYWCH"/>
</dbReference>
<keyword evidence="3" id="KW-0862">Zinc</keyword>
<keyword evidence="1" id="KW-0479">Metal-binding</keyword>
<protein>
    <recommendedName>
        <fullName evidence="4">FLYWCH-type domain-containing protein</fullName>
    </recommendedName>
</protein>
<sequence length="76" mass="8564">MVKPSGSNKVDEVCVPMFLESRTGRPVIQMGNYRFNMWSGSRGPRARWICVKVHSGCPATLITLDNVIVKQKPHNH</sequence>
<feature type="domain" description="FLYWCH-type" evidence="4">
    <location>
        <begin position="18"/>
        <end position="76"/>
    </location>
</feature>
<comment type="caution">
    <text evidence="5">The sequence shown here is derived from an EMBL/GenBank/DDBJ whole genome shotgun (WGS) entry which is preliminary data.</text>
</comment>
<evidence type="ECO:0000259" key="4">
    <source>
        <dbReference type="Pfam" id="PF04500"/>
    </source>
</evidence>
<keyword evidence="6" id="KW-1185">Reference proteome</keyword>
<dbReference type="Pfam" id="PF04500">
    <property type="entry name" value="FLYWCH"/>
    <property type="match status" value="1"/>
</dbReference>
<reference evidence="5 6" key="1">
    <citation type="submission" date="2023-11" db="EMBL/GenBank/DDBJ databases">
        <authorList>
            <person name="Hedman E."/>
            <person name="Englund M."/>
            <person name="Stromberg M."/>
            <person name="Nyberg Akerstrom W."/>
            <person name="Nylinder S."/>
            <person name="Jareborg N."/>
            <person name="Kallberg Y."/>
            <person name="Kronander E."/>
        </authorList>
    </citation>
    <scope>NUCLEOTIDE SEQUENCE [LARGE SCALE GENOMIC DNA]</scope>
</reference>
<gene>
    <name evidence="5" type="ORF">PARMNEM_LOCUS1154</name>
</gene>
<evidence type="ECO:0000256" key="1">
    <source>
        <dbReference type="ARBA" id="ARBA00022723"/>
    </source>
</evidence>
<dbReference type="GO" id="GO:0008270">
    <property type="term" value="F:zinc ion binding"/>
    <property type="evidence" value="ECO:0007669"/>
    <property type="project" value="UniProtKB-KW"/>
</dbReference>
<evidence type="ECO:0000313" key="6">
    <source>
        <dbReference type="Proteomes" id="UP001314205"/>
    </source>
</evidence>
<name>A0AAV1KA19_9NEOP</name>
<dbReference type="AlphaFoldDB" id="A0AAV1KA19"/>
<dbReference type="Proteomes" id="UP001314205">
    <property type="component" value="Unassembled WGS sequence"/>
</dbReference>